<dbReference type="EMBL" id="AKCT01000296">
    <property type="protein sequence ID" value="EKV05899.1"/>
    <property type="molecule type" value="Genomic_DNA"/>
</dbReference>
<keyword evidence="2" id="KW-1185">Reference proteome</keyword>
<accession>K9F9V6</accession>
<dbReference type="InParanoid" id="K9F9V6"/>
<reference evidence="2" key="1">
    <citation type="journal article" date="2012" name="BMC Genomics">
        <title>Genome sequence of the necrotrophic fungus Penicillium digitatum, the main postharvest pathogen of citrus.</title>
        <authorList>
            <person name="Marcet-Houben M."/>
            <person name="Ballester A.-R."/>
            <person name="de la Fuente B."/>
            <person name="Harries E."/>
            <person name="Marcos J.F."/>
            <person name="Gonzalez-Candelas L."/>
            <person name="Gabaldon T."/>
        </authorList>
    </citation>
    <scope>NUCLEOTIDE SEQUENCE [LARGE SCALE GENOMIC DNA]</scope>
    <source>
        <strain evidence="2">PHI26 / CECT 20796</strain>
    </source>
</reference>
<gene>
    <name evidence="1" type="ORF">PDIG_80960</name>
</gene>
<evidence type="ECO:0000313" key="1">
    <source>
        <dbReference type="EMBL" id="EKV05899.1"/>
    </source>
</evidence>
<evidence type="ECO:0000313" key="2">
    <source>
        <dbReference type="Proteomes" id="UP000009882"/>
    </source>
</evidence>
<proteinExistence type="predicted"/>
<dbReference type="STRING" id="1170229.K9F9V6"/>
<dbReference type="Proteomes" id="UP000009882">
    <property type="component" value="Unassembled WGS sequence"/>
</dbReference>
<protein>
    <submittedName>
        <fullName evidence="1">Conidiophore development protein hymA</fullName>
    </submittedName>
</protein>
<name>K9F9V6_PEND2</name>
<comment type="caution">
    <text evidence="1">The sequence shown here is derived from an EMBL/GenBank/DDBJ whole genome shotgun (WGS) entry which is preliminary data.</text>
</comment>
<sequence>MAFFFNRGRSRQPADIVRTTKELLLRIHDSQNVPKVRLKATRMWRTIRLMKTLG</sequence>
<organism evidence="1 2">
    <name type="scientific">Penicillium digitatum (strain PHI26 / CECT 20796)</name>
    <name type="common">Green mold</name>
    <dbReference type="NCBI Taxonomy" id="1170229"/>
    <lineage>
        <taxon>Eukaryota</taxon>
        <taxon>Fungi</taxon>
        <taxon>Dikarya</taxon>
        <taxon>Ascomycota</taxon>
        <taxon>Pezizomycotina</taxon>
        <taxon>Eurotiomycetes</taxon>
        <taxon>Eurotiomycetidae</taxon>
        <taxon>Eurotiales</taxon>
        <taxon>Aspergillaceae</taxon>
        <taxon>Penicillium</taxon>
    </lineage>
</organism>
<dbReference type="AlphaFoldDB" id="K9F9V6"/>
<dbReference type="HOGENOM" id="CLU_3051048_0_0_1"/>